<dbReference type="Proteomes" id="UP000461585">
    <property type="component" value="Unassembled WGS sequence"/>
</dbReference>
<dbReference type="CDD" id="cd00367">
    <property type="entry name" value="PTS-HPr_like"/>
    <property type="match status" value="1"/>
</dbReference>
<name>A0A7X5KM27_9FIRM</name>
<dbReference type="AlphaFoldDB" id="A0A7X5KM27"/>
<dbReference type="InterPro" id="IPR000032">
    <property type="entry name" value="HPr-like"/>
</dbReference>
<sequence length="81" mass="8747">MKVEFTIPFAEGLHARPAAELVKICQKAKCDIEMTKEDITVNPKSILGILSIGAGKGDQISVELNGEDEEQIAAELQAFFG</sequence>
<comment type="function">
    <text evidence="1">General (non sugar-specific) component of the phosphoenolpyruvate-dependent sugar phosphotransferase system (sugar PTS). This major carbohydrate active-transport system catalyzes the phosphorylation of incoming sugar substrates concomitantly with their translocation across the cell membrane. The phosphoryl group from phosphoenolpyruvate (PEP) is transferred to the phosphoryl carrier protein HPr by enzyme I. Phospho-HPr then transfers it to the PTS EIIA domain.</text>
</comment>
<evidence type="ECO:0000259" key="6">
    <source>
        <dbReference type="PROSITE" id="PS51350"/>
    </source>
</evidence>
<gene>
    <name evidence="7" type="ORF">GXN74_06325</name>
</gene>
<feature type="domain" description="HPr" evidence="6">
    <location>
        <begin position="1"/>
        <end position="81"/>
    </location>
</feature>
<dbReference type="SUPFAM" id="SSF55594">
    <property type="entry name" value="HPr-like"/>
    <property type="match status" value="1"/>
</dbReference>
<protein>
    <recommendedName>
        <fullName evidence="3">Phosphocarrier protein HPr</fullName>
    </recommendedName>
</protein>
<dbReference type="InterPro" id="IPR050399">
    <property type="entry name" value="HPr"/>
</dbReference>
<evidence type="ECO:0000256" key="4">
    <source>
        <dbReference type="ARBA" id="ARBA00022490"/>
    </source>
</evidence>
<evidence type="ECO:0000313" key="7">
    <source>
        <dbReference type="EMBL" id="NDL67354.1"/>
    </source>
</evidence>
<dbReference type="Gene3D" id="3.30.1340.10">
    <property type="entry name" value="HPr-like"/>
    <property type="match status" value="1"/>
</dbReference>
<evidence type="ECO:0000313" key="8">
    <source>
        <dbReference type="Proteomes" id="UP000461585"/>
    </source>
</evidence>
<keyword evidence="4" id="KW-0963">Cytoplasm</keyword>
<dbReference type="PROSITE" id="PS00589">
    <property type="entry name" value="PTS_HPR_SER"/>
    <property type="match status" value="1"/>
</dbReference>
<dbReference type="NCBIfam" id="TIGR01003">
    <property type="entry name" value="PTS_HPr_family"/>
    <property type="match status" value="1"/>
</dbReference>
<dbReference type="PANTHER" id="PTHR33705">
    <property type="entry name" value="PHOSPHOCARRIER PROTEIN HPR"/>
    <property type="match status" value="1"/>
</dbReference>
<keyword evidence="8" id="KW-1185">Reference proteome</keyword>
<dbReference type="PROSITE" id="PS51350">
    <property type="entry name" value="PTS_HPR_DOM"/>
    <property type="match status" value="1"/>
</dbReference>
<dbReference type="GO" id="GO:0005737">
    <property type="term" value="C:cytoplasm"/>
    <property type="evidence" value="ECO:0007669"/>
    <property type="project" value="UniProtKB-SubCell"/>
</dbReference>
<reference evidence="7 8" key="1">
    <citation type="submission" date="2020-01" db="EMBL/GenBank/DDBJ databases">
        <title>Anaeroalcalibacter tamaniensis gen. nov., sp. nov., moderately halophilic strictly anaerobic fermenter bacterium from mud volcano of Taman peninsula.</title>
        <authorList>
            <person name="Frolova A."/>
            <person name="Merkel A.Y."/>
            <person name="Slobodkin A.I."/>
        </authorList>
    </citation>
    <scope>NUCLEOTIDE SEQUENCE [LARGE SCALE GENOMIC DNA]</scope>
    <source>
        <strain evidence="7 8">F-3ap</strain>
    </source>
</reference>
<evidence type="ECO:0000256" key="1">
    <source>
        <dbReference type="ARBA" id="ARBA00003681"/>
    </source>
</evidence>
<keyword evidence="5" id="KW-0598">Phosphotransferase system</keyword>
<dbReference type="PRINTS" id="PR00107">
    <property type="entry name" value="PHOSPHOCPHPR"/>
</dbReference>
<dbReference type="RefSeq" id="WP_162370077.1">
    <property type="nucleotide sequence ID" value="NZ_JAAEEH010000013.1"/>
</dbReference>
<dbReference type="InterPro" id="IPR002114">
    <property type="entry name" value="PTS_HPr_Ser_P_site"/>
</dbReference>
<dbReference type="GO" id="GO:0009401">
    <property type="term" value="P:phosphoenolpyruvate-dependent sugar phosphotransferase system"/>
    <property type="evidence" value="ECO:0007669"/>
    <property type="project" value="UniProtKB-KW"/>
</dbReference>
<comment type="subcellular location">
    <subcellularLocation>
        <location evidence="2">Cytoplasm</location>
    </subcellularLocation>
</comment>
<evidence type="ECO:0000256" key="3">
    <source>
        <dbReference type="ARBA" id="ARBA00020422"/>
    </source>
</evidence>
<evidence type="ECO:0000256" key="5">
    <source>
        <dbReference type="ARBA" id="ARBA00022683"/>
    </source>
</evidence>
<dbReference type="PANTHER" id="PTHR33705:SF2">
    <property type="entry name" value="PHOSPHOCARRIER PROTEIN NPR"/>
    <property type="match status" value="1"/>
</dbReference>
<dbReference type="Pfam" id="PF00381">
    <property type="entry name" value="PTS-HPr"/>
    <property type="match status" value="1"/>
</dbReference>
<evidence type="ECO:0000256" key="2">
    <source>
        <dbReference type="ARBA" id="ARBA00004496"/>
    </source>
</evidence>
<dbReference type="EMBL" id="JAAEEH010000013">
    <property type="protein sequence ID" value="NDL67354.1"/>
    <property type="molecule type" value="Genomic_DNA"/>
</dbReference>
<dbReference type="PROSITE" id="PS00369">
    <property type="entry name" value="PTS_HPR_HIS"/>
    <property type="match status" value="1"/>
</dbReference>
<dbReference type="InterPro" id="IPR035895">
    <property type="entry name" value="HPr-like_sf"/>
</dbReference>
<accession>A0A7X5KM27</accession>
<comment type="caution">
    <text evidence="7">The sequence shown here is derived from an EMBL/GenBank/DDBJ whole genome shotgun (WGS) entry which is preliminary data.</text>
</comment>
<proteinExistence type="predicted"/>
<organism evidence="7 8">
    <name type="scientific">Anaerotalea alkaliphila</name>
    <dbReference type="NCBI Taxonomy" id="2662126"/>
    <lineage>
        <taxon>Bacteria</taxon>
        <taxon>Bacillati</taxon>
        <taxon>Bacillota</taxon>
        <taxon>Clostridia</taxon>
        <taxon>Eubacteriales</taxon>
        <taxon>Anaerotalea</taxon>
    </lineage>
</organism>
<dbReference type="InterPro" id="IPR001020">
    <property type="entry name" value="PTS_HPr_His_P_site"/>
</dbReference>